<proteinExistence type="predicted"/>
<dbReference type="Proteomes" id="UP000494172">
    <property type="component" value="Unassembled WGS sequence"/>
</dbReference>
<dbReference type="AlphaFoldDB" id="A0A9Q9SKB6"/>
<dbReference type="GO" id="GO:0015774">
    <property type="term" value="P:polysaccharide transport"/>
    <property type="evidence" value="ECO:0007669"/>
    <property type="project" value="InterPro"/>
</dbReference>
<dbReference type="CDD" id="cd16439">
    <property type="entry name" value="beta_Kdo_transferase_KpsC_2"/>
    <property type="match status" value="1"/>
</dbReference>
<dbReference type="RefSeq" id="WP_174993228.1">
    <property type="nucleotide sequence ID" value="NZ_CABVPX010000016.1"/>
</dbReference>
<evidence type="ECO:0000313" key="1">
    <source>
        <dbReference type="EMBL" id="VWB84647.1"/>
    </source>
</evidence>
<protein>
    <submittedName>
        <fullName evidence="1">WcbA</fullName>
    </submittedName>
</protein>
<dbReference type="EMBL" id="CABVPX010000016">
    <property type="protein sequence ID" value="VWB84647.1"/>
    <property type="molecule type" value="Genomic_DNA"/>
</dbReference>
<accession>A0A9Q9SKB6</accession>
<name>A0A9Q9SKB6_9BURK</name>
<evidence type="ECO:0000313" key="2">
    <source>
        <dbReference type="Proteomes" id="UP000494172"/>
    </source>
</evidence>
<comment type="caution">
    <text evidence="1">The sequence shown here is derived from an EMBL/GenBank/DDBJ whole genome shotgun (WGS) entry which is preliminary data.</text>
</comment>
<sequence>MHRLNQTSLPSPTASDPRYLRQGRRLIGWLSGRTRYLWPRDTVGAWCARIARATGATGWQAWPGPLPARDARYAPPLSWFCLPLTATGCDPVATAMNQWFGSGATDFDAAEADRLMRRMLTSDALHLRQRAATLPPALAKGGPAQRILLIDEREKSMAGPRERSTARVDAFRSMVDAARRAHPDAELWLGPTSDAGQGRWLSHASRAISSDLPRLPPSYSLTAALEHFDRVYVVSASEGFGALLAGVPLHVFGRPYYAGWGLTDDNVPFASRTARPTLPLLFHAAFLRFSRYLDTLPGQTGTLDSALDAIELQHDVRARFADLNDVCGLRFQWWKRRLATPYLTAGGGTLRWSKSPERLRAGESAVLWGARPADGIPGDVKRHRIEDGFIHSAGLGSDMTPPYSQVIDHSGLYFDPSVPSDLTQILNESPFGNTELARAAALRETIVRLGITKYNLGRRRPEWQAPRDRRVILVPGQVADDASIRLGTRAINTAEGLLAEVRAQRPDAFIVYKPHPDVLSGNRVGAIDIDGHADVIDVTSDIVSLIEQADEVHTLSSLSGFDALLRNKAVFTYGLPFYAGWGLTNDAISPQPWRKRSLTLDMLVAGTLLRYPIYWHWQTKLYTTPEAVALQLAPLIERPLISAGKNRQRTALKIFRWCYNAFSHIHWRLVRTTQSRTGYHDP</sequence>
<dbReference type="Pfam" id="PF05159">
    <property type="entry name" value="Capsule_synth"/>
    <property type="match status" value="2"/>
</dbReference>
<gene>
    <name evidence="1" type="ORF">BAR24066_03999</name>
</gene>
<dbReference type="InterPro" id="IPR007833">
    <property type="entry name" value="Capsule_polysaccharide_synth"/>
</dbReference>
<dbReference type="GO" id="GO:0000271">
    <property type="term" value="P:polysaccharide biosynthetic process"/>
    <property type="evidence" value="ECO:0007669"/>
    <property type="project" value="InterPro"/>
</dbReference>
<reference evidence="1 2" key="1">
    <citation type="submission" date="2019-09" db="EMBL/GenBank/DDBJ databases">
        <authorList>
            <person name="Depoorter E."/>
        </authorList>
    </citation>
    <scope>NUCLEOTIDE SEQUENCE [LARGE SCALE GENOMIC DNA]</scope>
    <source>
        <strain evidence="1">LMG 24066</strain>
    </source>
</reference>
<organism evidence="1 2">
    <name type="scientific">Burkholderia arboris</name>
    <dbReference type="NCBI Taxonomy" id="488730"/>
    <lineage>
        <taxon>Bacteria</taxon>
        <taxon>Pseudomonadati</taxon>
        <taxon>Pseudomonadota</taxon>
        <taxon>Betaproteobacteria</taxon>
        <taxon>Burkholderiales</taxon>
        <taxon>Burkholderiaceae</taxon>
        <taxon>Burkholderia</taxon>
        <taxon>Burkholderia cepacia complex</taxon>
    </lineage>
</organism>